<organism evidence="1 2">
    <name type="scientific">Kitasatospora aburaviensis</name>
    <dbReference type="NCBI Taxonomy" id="67265"/>
    <lineage>
        <taxon>Bacteria</taxon>
        <taxon>Bacillati</taxon>
        <taxon>Actinomycetota</taxon>
        <taxon>Actinomycetes</taxon>
        <taxon>Kitasatosporales</taxon>
        <taxon>Streptomycetaceae</taxon>
        <taxon>Kitasatospora</taxon>
    </lineage>
</organism>
<dbReference type="EMBL" id="JBHSOD010000054">
    <property type="protein sequence ID" value="MFC5889289.1"/>
    <property type="molecule type" value="Genomic_DNA"/>
</dbReference>
<dbReference type="Proteomes" id="UP001596067">
    <property type="component" value="Unassembled WGS sequence"/>
</dbReference>
<dbReference type="RefSeq" id="WP_313767621.1">
    <property type="nucleotide sequence ID" value="NZ_BAAAVH010000065.1"/>
</dbReference>
<gene>
    <name evidence="1" type="ORF">ACFP0N_30390</name>
</gene>
<protein>
    <submittedName>
        <fullName evidence="1">Uncharacterized protein</fullName>
    </submittedName>
</protein>
<evidence type="ECO:0000313" key="2">
    <source>
        <dbReference type="Proteomes" id="UP001596067"/>
    </source>
</evidence>
<evidence type="ECO:0000313" key="1">
    <source>
        <dbReference type="EMBL" id="MFC5889289.1"/>
    </source>
</evidence>
<comment type="caution">
    <text evidence="1">The sequence shown here is derived from an EMBL/GenBank/DDBJ whole genome shotgun (WGS) entry which is preliminary data.</text>
</comment>
<proteinExistence type="predicted"/>
<keyword evidence="2" id="KW-1185">Reference proteome</keyword>
<accession>A0ABW1F5W7</accession>
<name>A0ABW1F5W7_9ACTN</name>
<sequence length="46" mass="4916">MKEVNSQMQNVLSLIILALDEDDTERSLFGPLGQSCSLSSGISNAC</sequence>
<reference evidence="2" key="1">
    <citation type="journal article" date="2019" name="Int. J. Syst. Evol. Microbiol.">
        <title>The Global Catalogue of Microorganisms (GCM) 10K type strain sequencing project: providing services to taxonomists for standard genome sequencing and annotation.</title>
        <authorList>
            <consortium name="The Broad Institute Genomics Platform"/>
            <consortium name="The Broad Institute Genome Sequencing Center for Infectious Disease"/>
            <person name="Wu L."/>
            <person name="Ma J."/>
        </authorList>
    </citation>
    <scope>NUCLEOTIDE SEQUENCE [LARGE SCALE GENOMIC DNA]</scope>
    <source>
        <strain evidence="2">CGMCC 4.1469</strain>
    </source>
</reference>